<feature type="compositionally biased region" description="Basic residues" evidence="1">
    <location>
        <begin position="39"/>
        <end position="57"/>
    </location>
</feature>
<proteinExistence type="predicted"/>
<comment type="caution">
    <text evidence="2">The sequence shown here is derived from an EMBL/GenBank/DDBJ whole genome shotgun (WGS) entry which is preliminary data.</text>
</comment>
<feature type="region of interest" description="Disordered" evidence="1">
    <location>
        <begin position="132"/>
        <end position="161"/>
    </location>
</feature>
<feature type="compositionally biased region" description="Basic and acidic residues" evidence="1">
    <location>
        <begin position="1"/>
        <end position="12"/>
    </location>
</feature>
<feature type="region of interest" description="Disordered" evidence="1">
    <location>
        <begin position="1"/>
        <end position="27"/>
    </location>
</feature>
<name>A0A445ERY0_ARAHY</name>
<accession>A0A445ERY0</accession>
<evidence type="ECO:0000256" key="1">
    <source>
        <dbReference type="SAM" id="MobiDB-lite"/>
    </source>
</evidence>
<gene>
    <name evidence="2" type="ORF">Ahy_A01g002978</name>
</gene>
<feature type="region of interest" description="Disordered" evidence="1">
    <location>
        <begin position="39"/>
        <end position="91"/>
    </location>
</feature>
<evidence type="ECO:0000313" key="3">
    <source>
        <dbReference type="Proteomes" id="UP000289738"/>
    </source>
</evidence>
<dbReference type="Proteomes" id="UP000289738">
    <property type="component" value="Chromosome A01"/>
</dbReference>
<organism evidence="2 3">
    <name type="scientific">Arachis hypogaea</name>
    <name type="common">Peanut</name>
    <dbReference type="NCBI Taxonomy" id="3818"/>
    <lineage>
        <taxon>Eukaryota</taxon>
        <taxon>Viridiplantae</taxon>
        <taxon>Streptophyta</taxon>
        <taxon>Embryophyta</taxon>
        <taxon>Tracheophyta</taxon>
        <taxon>Spermatophyta</taxon>
        <taxon>Magnoliopsida</taxon>
        <taxon>eudicotyledons</taxon>
        <taxon>Gunneridae</taxon>
        <taxon>Pentapetalae</taxon>
        <taxon>rosids</taxon>
        <taxon>fabids</taxon>
        <taxon>Fabales</taxon>
        <taxon>Fabaceae</taxon>
        <taxon>Papilionoideae</taxon>
        <taxon>50 kb inversion clade</taxon>
        <taxon>dalbergioids sensu lato</taxon>
        <taxon>Dalbergieae</taxon>
        <taxon>Pterocarpus clade</taxon>
        <taxon>Arachis</taxon>
    </lineage>
</organism>
<feature type="compositionally biased region" description="Pro residues" evidence="1">
    <location>
        <begin position="59"/>
        <end position="88"/>
    </location>
</feature>
<dbReference type="EMBL" id="SDMP01000001">
    <property type="protein sequence ID" value="RYR78238.1"/>
    <property type="molecule type" value="Genomic_DNA"/>
</dbReference>
<sequence length="263" mass="28134">MVLKTEPDRPVQSEKLGTGHLTGPGKPLIAVAPLLHRRHGAPLLHRSHPARHLHRRTSPPSPSPSSPPPPSSPSSPPPLSSPSSPPPLSRLSSITVAQLPTSTVVTQLSTSTVVTQLSTSTVVAGNTLPSTSVHMEHSQSNSQPQDNAVQNSQTGSSRNHYSPQLPYPWLLLPLQRKSIILPAPSLSSNSTRVAADIVIPFDLSSFIATAFNFSSRISTRFCALLSDYVFARLFAPSLPTLSALVSHFAFSISALNLLHDSWI</sequence>
<reference evidence="2 3" key="1">
    <citation type="submission" date="2019-01" db="EMBL/GenBank/DDBJ databases">
        <title>Sequencing of cultivated peanut Arachis hypogaea provides insights into genome evolution and oil improvement.</title>
        <authorList>
            <person name="Chen X."/>
        </authorList>
    </citation>
    <scope>NUCLEOTIDE SEQUENCE [LARGE SCALE GENOMIC DNA]</scope>
    <source>
        <strain evidence="3">cv. Fuhuasheng</strain>
        <tissue evidence="2">Leaves</tissue>
    </source>
</reference>
<keyword evidence="3" id="KW-1185">Reference proteome</keyword>
<evidence type="ECO:0000313" key="2">
    <source>
        <dbReference type="EMBL" id="RYR78238.1"/>
    </source>
</evidence>
<protein>
    <submittedName>
        <fullName evidence="2">Uncharacterized protein</fullName>
    </submittedName>
</protein>
<dbReference type="AlphaFoldDB" id="A0A445ERY0"/>